<comment type="caution">
    <text evidence="1">The sequence shown here is derived from an EMBL/GenBank/DDBJ whole genome shotgun (WGS) entry which is preliminary data.</text>
</comment>
<organism evidence="1 2">
    <name type="scientific">Streptomyces prasinosporus</name>
    <dbReference type="NCBI Taxonomy" id="68256"/>
    <lineage>
        <taxon>Bacteria</taxon>
        <taxon>Bacillati</taxon>
        <taxon>Actinomycetota</taxon>
        <taxon>Actinomycetes</taxon>
        <taxon>Kitasatosporales</taxon>
        <taxon>Streptomycetaceae</taxon>
        <taxon>Streptomyces</taxon>
        <taxon>Streptomyces albogriseolus group</taxon>
    </lineage>
</organism>
<proteinExistence type="predicted"/>
<dbReference type="EMBL" id="BAAAXF010000057">
    <property type="protein sequence ID" value="GAA3501082.1"/>
    <property type="molecule type" value="Genomic_DNA"/>
</dbReference>
<protein>
    <submittedName>
        <fullName evidence="1">Uncharacterized protein</fullName>
    </submittedName>
</protein>
<accession>A0ABP6U088</accession>
<sequence length="72" mass="7509">MLGTPSSWTWMPLYPVPAVGRAMKECVDREFSGASRGRGMSSVAVEVAGGCGYARCDQEGTGGPEASVRAQV</sequence>
<reference evidence="2" key="1">
    <citation type="journal article" date="2019" name="Int. J. Syst. Evol. Microbiol.">
        <title>The Global Catalogue of Microorganisms (GCM) 10K type strain sequencing project: providing services to taxonomists for standard genome sequencing and annotation.</title>
        <authorList>
            <consortium name="The Broad Institute Genomics Platform"/>
            <consortium name="The Broad Institute Genome Sequencing Center for Infectious Disease"/>
            <person name="Wu L."/>
            <person name="Ma J."/>
        </authorList>
    </citation>
    <scope>NUCLEOTIDE SEQUENCE [LARGE SCALE GENOMIC DNA]</scope>
    <source>
        <strain evidence="2">JCM 4816</strain>
    </source>
</reference>
<keyword evidence="2" id="KW-1185">Reference proteome</keyword>
<name>A0ABP6U088_9ACTN</name>
<evidence type="ECO:0000313" key="1">
    <source>
        <dbReference type="EMBL" id="GAA3501082.1"/>
    </source>
</evidence>
<dbReference type="Proteomes" id="UP001501455">
    <property type="component" value="Unassembled WGS sequence"/>
</dbReference>
<evidence type="ECO:0000313" key="2">
    <source>
        <dbReference type="Proteomes" id="UP001501455"/>
    </source>
</evidence>
<gene>
    <name evidence="1" type="ORF">GCM10019016_081890</name>
</gene>